<evidence type="ECO:0000313" key="7">
    <source>
        <dbReference type="Proteomes" id="UP000238916"/>
    </source>
</evidence>
<protein>
    <submittedName>
        <fullName evidence="6">DNA-binding helix-turn-helix protein</fullName>
    </submittedName>
</protein>
<dbReference type="Pfam" id="PF01381">
    <property type="entry name" value="HTH_3"/>
    <property type="match status" value="1"/>
</dbReference>
<dbReference type="Proteomes" id="UP000238916">
    <property type="component" value="Unassembled WGS sequence"/>
</dbReference>
<dbReference type="Pfam" id="PF06803">
    <property type="entry name" value="DUF1232"/>
    <property type="match status" value="1"/>
</dbReference>
<dbReference type="GO" id="GO:0012505">
    <property type="term" value="C:endomembrane system"/>
    <property type="evidence" value="ECO:0007669"/>
    <property type="project" value="UniProtKB-SubCell"/>
</dbReference>
<gene>
    <name evidence="6" type="ORF">SBF1_1860012</name>
</gene>
<dbReference type="GO" id="GO:0003677">
    <property type="term" value="F:DNA binding"/>
    <property type="evidence" value="ECO:0007669"/>
    <property type="project" value="UniProtKB-KW"/>
</dbReference>
<dbReference type="InterPro" id="IPR001387">
    <property type="entry name" value="Cro/C1-type_HTH"/>
</dbReference>
<evidence type="ECO:0000256" key="1">
    <source>
        <dbReference type="ARBA" id="ARBA00004127"/>
    </source>
</evidence>
<dbReference type="CDD" id="cd00093">
    <property type="entry name" value="HTH_XRE"/>
    <property type="match status" value="1"/>
</dbReference>
<dbReference type="AlphaFoldDB" id="A0A2U3KDD0"/>
<evidence type="ECO:0000256" key="3">
    <source>
        <dbReference type="ARBA" id="ARBA00022989"/>
    </source>
</evidence>
<feature type="domain" description="HTH cro/C1-type" evidence="5">
    <location>
        <begin position="14"/>
        <end position="68"/>
    </location>
</feature>
<evidence type="ECO:0000256" key="4">
    <source>
        <dbReference type="ARBA" id="ARBA00023136"/>
    </source>
</evidence>
<dbReference type="Gene3D" id="1.10.260.40">
    <property type="entry name" value="lambda repressor-like DNA-binding domains"/>
    <property type="match status" value="1"/>
</dbReference>
<comment type="subcellular location">
    <subcellularLocation>
        <location evidence="1">Endomembrane system</location>
        <topology evidence="1">Multi-pass membrane protein</topology>
    </subcellularLocation>
</comment>
<dbReference type="InterPro" id="IPR010652">
    <property type="entry name" value="DUF1232"/>
</dbReference>
<reference evidence="7" key="1">
    <citation type="submission" date="2018-02" db="EMBL/GenBank/DDBJ databases">
        <authorList>
            <person name="Hausmann B."/>
        </authorList>
    </citation>
    <scope>NUCLEOTIDE SEQUENCE [LARGE SCALE GENOMIC DNA]</scope>
    <source>
        <strain evidence="7">Peat soil MAG SbF1</strain>
    </source>
</reference>
<evidence type="ECO:0000259" key="5">
    <source>
        <dbReference type="PROSITE" id="PS50943"/>
    </source>
</evidence>
<dbReference type="SUPFAM" id="SSF47413">
    <property type="entry name" value="lambda repressor-like DNA-binding domains"/>
    <property type="match status" value="1"/>
</dbReference>
<keyword evidence="3" id="KW-1133">Transmembrane helix</keyword>
<accession>A0A2U3KDD0</accession>
<keyword evidence="6" id="KW-0238">DNA-binding</keyword>
<dbReference type="SMART" id="SM00530">
    <property type="entry name" value="HTH_XRE"/>
    <property type="match status" value="1"/>
</dbReference>
<proteinExistence type="predicted"/>
<organism evidence="6 7">
    <name type="scientific">Candidatus Desulfosporosinus infrequens</name>
    <dbReference type="NCBI Taxonomy" id="2043169"/>
    <lineage>
        <taxon>Bacteria</taxon>
        <taxon>Bacillati</taxon>
        <taxon>Bacillota</taxon>
        <taxon>Clostridia</taxon>
        <taxon>Eubacteriales</taxon>
        <taxon>Desulfitobacteriaceae</taxon>
        <taxon>Desulfosporosinus</taxon>
    </lineage>
</organism>
<evidence type="ECO:0000256" key="2">
    <source>
        <dbReference type="ARBA" id="ARBA00022692"/>
    </source>
</evidence>
<name>A0A2U3KDD0_9FIRM</name>
<dbReference type="OrthoDB" id="9793277at2"/>
<sequence>MCNERNNLQLGVMLKVLLKEHSLSMRKLSTQTGIDIATISRIISGKQLARPKHLQQFAEFFGVPAERFFEAAGYIFGQQKEEFDSDIHASVETIQGILSSANLLDMQYTKDKVEQKLANYEHYAQTEEGQRIIREDYQKKIQQVGGLGPFIDDLNQMYELYCLSSTTTHDRALLGSALLYFILPTDVIPDYIFPIGYLDDAIAVKLVLHKLSLLKSCPEQKDDRS</sequence>
<evidence type="ECO:0000313" key="6">
    <source>
        <dbReference type="EMBL" id="SPF37656.1"/>
    </source>
</evidence>
<dbReference type="PROSITE" id="PS50943">
    <property type="entry name" value="HTH_CROC1"/>
    <property type="match status" value="1"/>
</dbReference>
<dbReference type="InterPro" id="IPR010982">
    <property type="entry name" value="Lambda_DNA-bd_dom_sf"/>
</dbReference>
<keyword evidence="2" id="KW-0812">Transmembrane</keyword>
<dbReference type="EMBL" id="OMOF01000097">
    <property type="protein sequence ID" value="SPF37656.1"/>
    <property type="molecule type" value="Genomic_DNA"/>
</dbReference>
<keyword evidence="4" id="KW-0472">Membrane</keyword>